<name>A0A8J4VCG6_9ROSI</name>
<dbReference type="PROSITE" id="PS50294">
    <property type="entry name" value="WD_REPEATS_REGION"/>
    <property type="match status" value="5"/>
</dbReference>
<dbReference type="PRINTS" id="PR00320">
    <property type="entry name" value="GPROTEINBRPT"/>
</dbReference>
<dbReference type="Gene3D" id="2.130.10.10">
    <property type="entry name" value="YVTN repeat-like/Quinoprotein amine dehydrogenase"/>
    <property type="match status" value="1"/>
</dbReference>
<gene>
    <name evidence="5" type="ORF">CMV_030346</name>
</gene>
<dbReference type="InterPro" id="IPR050505">
    <property type="entry name" value="WDR55/POC1"/>
</dbReference>
<dbReference type="PROSITE" id="PS00678">
    <property type="entry name" value="WD_REPEATS_1"/>
    <property type="match status" value="2"/>
</dbReference>
<dbReference type="EMBL" id="JRKL02013140">
    <property type="protein sequence ID" value="KAF3943061.1"/>
    <property type="molecule type" value="Genomic_DNA"/>
</dbReference>
<proteinExistence type="predicted"/>
<feature type="repeat" description="WD" evidence="3">
    <location>
        <begin position="237"/>
        <end position="278"/>
    </location>
</feature>
<dbReference type="InterPro" id="IPR036322">
    <property type="entry name" value="WD40_repeat_dom_sf"/>
</dbReference>
<protein>
    <recommendedName>
        <fullName evidence="4">WDR5-like beta-propeller domain-containing protein</fullName>
    </recommendedName>
</protein>
<evidence type="ECO:0000313" key="6">
    <source>
        <dbReference type="Proteomes" id="UP000737018"/>
    </source>
</evidence>
<dbReference type="OrthoDB" id="674604at2759"/>
<evidence type="ECO:0000313" key="5">
    <source>
        <dbReference type="EMBL" id="KAF3943061.1"/>
    </source>
</evidence>
<dbReference type="GO" id="GO:0035097">
    <property type="term" value="C:histone methyltransferase complex"/>
    <property type="evidence" value="ECO:0007669"/>
    <property type="project" value="UniProtKB-ARBA"/>
</dbReference>
<keyword evidence="6" id="KW-1185">Reference proteome</keyword>
<keyword evidence="1 3" id="KW-0853">WD repeat</keyword>
<evidence type="ECO:0000256" key="1">
    <source>
        <dbReference type="ARBA" id="ARBA00022574"/>
    </source>
</evidence>
<keyword evidence="2" id="KW-0677">Repeat</keyword>
<dbReference type="SUPFAM" id="SSF50978">
    <property type="entry name" value="WD40 repeat-like"/>
    <property type="match status" value="1"/>
</dbReference>
<accession>A0A8J4VCG6</accession>
<dbReference type="InterPro" id="IPR001680">
    <property type="entry name" value="WD40_rpt"/>
</dbReference>
<dbReference type="Pfam" id="PF25175">
    <property type="entry name" value="Beta-prop_WDR5"/>
    <property type="match status" value="1"/>
</dbReference>
<evidence type="ECO:0000256" key="2">
    <source>
        <dbReference type="ARBA" id="ARBA00022737"/>
    </source>
</evidence>
<dbReference type="InterPro" id="IPR019775">
    <property type="entry name" value="WD40_repeat_CS"/>
</dbReference>
<evidence type="ECO:0000259" key="4">
    <source>
        <dbReference type="Pfam" id="PF25175"/>
    </source>
</evidence>
<dbReference type="PROSITE" id="PS50082">
    <property type="entry name" value="WD_REPEATS_2"/>
    <property type="match status" value="5"/>
</dbReference>
<organism evidence="5 6">
    <name type="scientific">Castanea mollissima</name>
    <name type="common">Chinese chestnut</name>
    <dbReference type="NCBI Taxonomy" id="60419"/>
    <lineage>
        <taxon>Eukaryota</taxon>
        <taxon>Viridiplantae</taxon>
        <taxon>Streptophyta</taxon>
        <taxon>Embryophyta</taxon>
        <taxon>Tracheophyta</taxon>
        <taxon>Spermatophyta</taxon>
        <taxon>Magnoliopsida</taxon>
        <taxon>eudicotyledons</taxon>
        <taxon>Gunneridae</taxon>
        <taxon>Pentapetalae</taxon>
        <taxon>rosids</taxon>
        <taxon>fabids</taxon>
        <taxon>Fagales</taxon>
        <taxon>Fagaceae</taxon>
        <taxon>Castanea</taxon>
    </lineage>
</organism>
<comment type="caution">
    <text evidence="5">The sequence shown here is derived from an EMBL/GenBank/DDBJ whole genome shotgun (WGS) entry which is preliminary data.</text>
</comment>
<dbReference type="CDD" id="cd00200">
    <property type="entry name" value="WD40"/>
    <property type="match status" value="1"/>
</dbReference>
<dbReference type="InterPro" id="IPR015943">
    <property type="entry name" value="WD40/YVTN_repeat-like_dom_sf"/>
</dbReference>
<feature type="repeat" description="WD" evidence="3">
    <location>
        <begin position="322"/>
        <end position="366"/>
    </location>
</feature>
<dbReference type="FunFam" id="2.130.10.10:FF:000228">
    <property type="entry name" value="COMPASS-like H3K4 histone methylase component WDR5A"/>
    <property type="match status" value="1"/>
</dbReference>
<sequence length="404" mass="44343">MECHLEGLLHLFPPPRSLINHSCSVSLEVTYAKTNLISLAGSCNCISSLPDDIGKLYIKDKFIWKGKERKAEAGIGIGIGIGIEVISSMSSSGTTPTNQTTYKPYRHLKTLTGHTRAVSCVKFSNDGNLLASASLDKSVIIWWAQSLTLVHRLSGHSEGISDLAWSSDSHYICSASDDRTLRIWDARDSSHVKTLKGHSNLVFCVNFSPQSNLIVSGSFDETVRVWEVKTGKCLHAIKAHSMPVTSVHFNRDGSLIVSASHDGSCKIWDSSKGTLLKTLIDDKLPSVSFAKFSPNGKFILLATLNDTLKLSNYSTGKFLKVYTGHVNKVYCITSTFSVTNGKYIVSGSEDNCVYLWDLQQKTMIQKLEGHSDTVISVTCHPAENKIASAGLDRDRTIKVWVQDP</sequence>
<feature type="repeat" description="WD" evidence="3">
    <location>
        <begin position="195"/>
        <end position="236"/>
    </location>
</feature>
<dbReference type="InterPro" id="IPR020472">
    <property type="entry name" value="WD40_PAC1"/>
</dbReference>
<evidence type="ECO:0000256" key="3">
    <source>
        <dbReference type="PROSITE-ProRule" id="PRU00221"/>
    </source>
</evidence>
<feature type="repeat" description="WD" evidence="3">
    <location>
        <begin position="111"/>
        <end position="142"/>
    </location>
</feature>
<dbReference type="AlphaFoldDB" id="A0A8J4VCG6"/>
<dbReference type="InterPro" id="IPR059122">
    <property type="entry name" value="Beta-prop_WDR5-like"/>
</dbReference>
<reference evidence="5" key="1">
    <citation type="submission" date="2020-03" db="EMBL/GenBank/DDBJ databases">
        <title>Castanea mollissima Vanexum genome sequencing.</title>
        <authorList>
            <person name="Staton M."/>
        </authorList>
    </citation>
    <scope>NUCLEOTIDE SEQUENCE</scope>
    <source>
        <tissue evidence="5">Leaf</tissue>
    </source>
</reference>
<dbReference type="Proteomes" id="UP000737018">
    <property type="component" value="Unassembled WGS sequence"/>
</dbReference>
<dbReference type="SMART" id="SM00320">
    <property type="entry name" value="WD40"/>
    <property type="match status" value="7"/>
</dbReference>
<feature type="repeat" description="WD" evidence="3">
    <location>
        <begin position="153"/>
        <end position="194"/>
    </location>
</feature>
<feature type="domain" description="WDR5-like beta-propeller" evidence="4">
    <location>
        <begin position="110"/>
        <end position="400"/>
    </location>
</feature>
<dbReference type="PANTHER" id="PTHR44019:SF8">
    <property type="entry name" value="POC1 CENTRIOLAR PROTEIN HOMOLOG"/>
    <property type="match status" value="1"/>
</dbReference>
<dbReference type="PANTHER" id="PTHR44019">
    <property type="entry name" value="WD REPEAT-CONTAINING PROTEIN 55"/>
    <property type="match status" value="1"/>
</dbReference>